<keyword evidence="3" id="KW-1185">Reference proteome</keyword>
<name>A0ABY9RM90_9BURK</name>
<evidence type="ECO:0008006" key="4">
    <source>
        <dbReference type="Google" id="ProtNLM"/>
    </source>
</evidence>
<sequence length="379" mass="41232">MKIASSEVQMSSASSSSTSIIEQQSLKLSRLTPVQLNPLEKNATGAASNANTVARTTTVDLSRLAQFLQELDSTVAQQAPVPESVPTNETTESLDEAENDPKVQLIKTLIEYMLGKGINLFAGWRQRVDNCECQGEKAVAQAQSQAAAGAATASRRPSEWRIEYHARRSVDVQQQTSFQAKGQLQTSDGRSIQFDLSFEMQSQTHSETSVDVSSIAVKKVDPLMLSFGYGPIALSDKKYAFDLNADGEKEQISFATNAAMLALDKNHNGKIDDGKELFGPNTNNGFQELAVYDVDHNGWIDESDPVYEQLRLWSKDATGKDQMLSLKQAQVGALSLTNVASRFTITGSQQQALGQLAASGLWLSEAGQAHRLQQIDLLA</sequence>
<accession>A0ABY9RM90</accession>
<proteinExistence type="predicted"/>
<dbReference type="PANTHER" id="PTHR39431:SF1">
    <property type="entry name" value="FRPA_C-RELATED PROTEIN"/>
    <property type="match status" value="1"/>
</dbReference>
<evidence type="ECO:0000256" key="1">
    <source>
        <dbReference type="SAM" id="MobiDB-lite"/>
    </source>
</evidence>
<gene>
    <name evidence="2" type="ORF">RF679_05855</name>
</gene>
<dbReference type="RefSeq" id="WP_309483281.1">
    <property type="nucleotide sequence ID" value="NZ_CP133720.1"/>
</dbReference>
<dbReference type="Proteomes" id="UP001181355">
    <property type="component" value="Chromosome"/>
</dbReference>
<feature type="region of interest" description="Disordered" evidence="1">
    <location>
        <begin position="1"/>
        <end position="20"/>
    </location>
</feature>
<dbReference type="PANTHER" id="PTHR39431">
    <property type="entry name" value="FRPA/C-RELATED PROTEIN"/>
    <property type="match status" value="1"/>
</dbReference>
<protein>
    <recommendedName>
        <fullName evidence="4">VCBS repeat-containing protein</fullName>
    </recommendedName>
</protein>
<dbReference type="EMBL" id="CP133720">
    <property type="protein sequence ID" value="WMW81804.1"/>
    <property type="molecule type" value="Genomic_DNA"/>
</dbReference>
<organism evidence="2 3">
    <name type="scientific">Undibacterium cyanobacteriorum</name>
    <dbReference type="NCBI Taxonomy" id="3073561"/>
    <lineage>
        <taxon>Bacteria</taxon>
        <taxon>Pseudomonadati</taxon>
        <taxon>Pseudomonadota</taxon>
        <taxon>Betaproteobacteria</taxon>
        <taxon>Burkholderiales</taxon>
        <taxon>Oxalobacteraceae</taxon>
        <taxon>Undibacterium</taxon>
    </lineage>
</organism>
<evidence type="ECO:0000313" key="3">
    <source>
        <dbReference type="Proteomes" id="UP001181355"/>
    </source>
</evidence>
<evidence type="ECO:0000313" key="2">
    <source>
        <dbReference type="EMBL" id="WMW81804.1"/>
    </source>
</evidence>
<feature type="region of interest" description="Disordered" evidence="1">
    <location>
        <begin position="75"/>
        <end position="98"/>
    </location>
</feature>
<reference evidence="2" key="1">
    <citation type="submission" date="2023-09" db="EMBL/GenBank/DDBJ databases">
        <title>Undibacterium sp. 20NA77.5 isolated from freshwater.</title>
        <authorList>
            <person name="Le V."/>
            <person name="Ko S.-R."/>
            <person name="Ahn C.-Y."/>
            <person name="Oh H.-M."/>
        </authorList>
    </citation>
    <scope>NUCLEOTIDE SEQUENCE</scope>
    <source>
        <strain evidence="2">20NA77.5</strain>
    </source>
</reference>